<dbReference type="PANTHER" id="PTHR43226:SF4">
    <property type="entry name" value="XAA-PRO AMINOPEPTIDASE 3"/>
    <property type="match status" value="1"/>
</dbReference>
<dbReference type="SMART" id="SM01011">
    <property type="entry name" value="AMP_N"/>
    <property type="match status" value="1"/>
</dbReference>
<keyword evidence="7" id="KW-0464">Manganese</keyword>
<evidence type="ECO:0000256" key="5">
    <source>
        <dbReference type="ARBA" id="ARBA00022723"/>
    </source>
</evidence>
<comment type="caution">
    <text evidence="9">The sequence shown here is derived from an EMBL/GenBank/DDBJ whole genome shotgun (WGS) entry which is preliminary data.</text>
</comment>
<evidence type="ECO:0000256" key="1">
    <source>
        <dbReference type="ARBA" id="ARBA00001424"/>
    </source>
</evidence>
<dbReference type="EC" id="3.4.11.9" evidence="4"/>
<gene>
    <name evidence="9" type="ORF">JK636_18280</name>
</gene>
<evidence type="ECO:0000256" key="7">
    <source>
        <dbReference type="ARBA" id="ARBA00023211"/>
    </source>
</evidence>
<dbReference type="InterPro" id="IPR000994">
    <property type="entry name" value="Pept_M24"/>
</dbReference>
<comment type="cofactor">
    <cofactor evidence="2">
        <name>Mn(2+)</name>
        <dbReference type="ChEBI" id="CHEBI:29035"/>
    </cofactor>
</comment>
<dbReference type="SUPFAM" id="SSF53092">
    <property type="entry name" value="Creatinase/prolidase N-terminal domain"/>
    <property type="match status" value="1"/>
</dbReference>
<evidence type="ECO:0000313" key="9">
    <source>
        <dbReference type="EMBL" id="MBL4937661.1"/>
    </source>
</evidence>
<dbReference type="Gene3D" id="3.90.230.10">
    <property type="entry name" value="Creatinase/methionine aminopeptidase superfamily"/>
    <property type="match status" value="1"/>
</dbReference>
<dbReference type="InterPro" id="IPR001714">
    <property type="entry name" value="Pept_M24_MAP"/>
</dbReference>
<evidence type="ECO:0000256" key="4">
    <source>
        <dbReference type="ARBA" id="ARBA00012574"/>
    </source>
</evidence>
<dbReference type="Proteomes" id="UP000632377">
    <property type="component" value="Unassembled WGS sequence"/>
</dbReference>
<feature type="domain" description="Aminopeptidase P N-terminal" evidence="8">
    <location>
        <begin position="1"/>
        <end position="136"/>
    </location>
</feature>
<dbReference type="Pfam" id="PF00557">
    <property type="entry name" value="Peptidase_M24"/>
    <property type="match status" value="1"/>
</dbReference>
<dbReference type="EMBL" id="JAESWC010000015">
    <property type="protein sequence ID" value="MBL4937661.1"/>
    <property type="molecule type" value="Genomic_DNA"/>
</dbReference>
<dbReference type="SUPFAM" id="SSF55920">
    <property type="entry name" value="Creatinase/aminopeptidase"/>
    <property type="match status" value="1"/>
</dbReference>
<dbReference type="InterPro" id="IPR029149">
    <property type="entry name" value="Creatin/AminoP/Spt16_N"/>
</dbReference>
<evidence type="ECO:0000256" key="6">
    <source>
        <dbReference type="ARBA" id="ARBA00022801"/>
    </source>
</evidence>
<proteinExistence type="inferred from homology"/>
<sequence>MKKEFFMKNRENILESIKDNSILILFAGEAPQKSADEAYSFTPNRNFYYMTGINREKMILMITKVNKKVNQTLFIEKADPVLEKWVGKRMTVEEAKEASGIENIQYLEDFEDTIARLMLNYNMKKLYLDLERRGWDSIPTVSNIFAKLITEKYPELKVKNIYQDICSLRLIKTDEEIAEIKKAIEITNEGIKSLMKNAKPGMMEYQIEANFDYVLKCSGVTDYAFKTIAASGINGTVLHYSQNNSKTQDGDLILFDLGAQWNYYNADISRTFPLNGKFTERQKEIYNIVLKAMSDTMAVIKPGVPYTKLNETTRASLAESLKKIGLIKEDAELSKYYYHNVTHYLGLDTHDVGSRELELKPGMVLTVEPGLYIEEEKIGIRIENDVVVTNDGCEDLAKDIIKSVEDIEAFMNR</sequence>
<keyword evidence="5" id="KW-0479">Metal-binding</keyword>
<evidence type="ECO:0000256" key="2">
    <source>
        <dbReference type="ARBA" id="ARBA00001936"/>
    </source>
</evidence>
<dbReference type="RefSeq" id="WP_202750413.1">
    <property type="nucleotide sequence ID" value="NZ_JAESWC010000015.1"/>
</dbReference>
<keyword evidence="9" id="KW-0031">Aminopeptidase</keyword>
<keyword evidence="9" id="KW-0645">Protease</keyword>
<reference evidence="9 10" key="1">
    <citation type="submission" date="2021-01" db="EMBL/GenBank/DDBJ databases">
        <title>Genome public.</title>
        <authorList>
            <person name="Liu C."/>
            <person name="Sun Q."/>
        </authorList>
    </citation>
    <scope>NUCLEOTIDE SEQUENCE [LARGE SCALE GENOMIC DNA]</scope>
    <source>
        <strain evidence="9 10">YIM B02515</strain>
    </source>
</reference>
<keyword evidence="6" id="KW-0378">Hydrolase</keyword>
<dbReference type="GO" id="GO:0004177">
    <property type="term" value="F:aminopeptidase activity"/>
    <property type="evidence" value="ECO:0007669"/>
    <property type="project" value="UniProtKB-KW"/>
</dbReference>
<dbReference type="InterPro" id="IPR036005">
    <property type="entry name" value="Creatinase/aminopeptidase-like"/>
</dbReference>
<dbReference type="Gene3D" id="3.40.350.10">
    <property type="entry name" value="Creatinase/prolidase N-terminal domain"/>
    <property type="match status" value="1"/>
</dbReference>
<evidence type="ECO:0000259" key="8">
    <source>
        <dbReference type="SMART" id="SM01011"/>
    </source>
</evidence>
<protein>
    <recommendedName>
        <fullName evidence="4">Xaa-Pro aminopeptidase</fullName>
        <ecNumber evidence="4">3.4.11.9</ecNumber>
    </recommendedName>
</protein>
<name>A0ABS1TEJ2_9CLOT</name>
<keyword evidence="10" id="KW-1185">Reference proteome</keyword>
<comment type="catalytic activity">
    <reaction evidence="1">
        <text>Release of any N-terminal amino acid, including proline, that is linked to proline, even from a dipeptide or tripeptide.</text>
        <dbReference type="EC" id="3.4.11.9"/>
    </reaction>
</comment>
<dbReference type="InterPro" id="IPR052433">
    <property type="entry name" value="X-Pro_dipept-like"/>
</dbReference>
<accession>A0ABS1TEJ2</accession>
<dbReference type="PANTHER" id="PTHR43226">
    <property type="entry name" value="XAA-PRO AMINOPEPTIDASE 3"/>
    <property type="match status" value="1"/>
</dbReference>
<comment type="similarity">
    <text evidence="3">Belongs to the peptidase M24B family.</text>
</comment>
<evidence type="ECO:0000313" key="10">
    <source>
        <dbReference type="Proteomes" id="UP000632377"/>
    </source>
</evidence>
<dbReference type="Pfam" id="PF05195">
    <property type="entry name" value="AMP_N"/>
    <property type="match status" value="1"/>
</dbReference>
<dbReference type="CDD" id="cd01087">
    <property type="entry name" value="Prolidase"/>
    <property type="match status" value="1"/>
</dbReference>
<dbReference type="PRINTS" id="PR00599">
    <property type="entry name" value="MAPEPTIDASE"/>
</dbReference>
<dbReference type="InterPro" id="IPR007865">
    <property type="entry name" value="Aminopep_P_N"/>
</dbReference>
<evidence type="ECO:0000256" key="3">
    <source>
        <dbReference type="ARBA" id="ARBA00008766"/>
    </source>
</evidence>
<organism evidence="9 10">
    <name type="scientific">Clostridium rhizosphaerae</name>
    <dbReference type="NCBI Taxonomy" id="2803861"/>
    <lineage>
        <taxon>Bacteria</taxon>
        <taxon>Bacillati</taxon>
        <taxon>Bacillota</taxon>
        <taxon>Clostridia</taxon>
        <taxon>Eubacteriales</taxon>
        <taxon>Clostridiaceae</taxon>
        <taxon>Clostridium</taxon>
    </lineage>
</organism>